<evidence type="ECO:0000256" key="3">
    <source>
        <dbReference type="ARBA" id="ARBA00023125"/>
    </source>
</evidence>
<dbReference type="InterPro" id="IPR044810">
    <property type="entry name" value="WRKY_plant"/>
</dbReference>
<evidence type="ECO:0000313" key="9">
    <source>
        <dbReference type="Proteomes" id="UP001370490"/>
    </source>
</evidence>
<dbReference type="AlphaFoldDB" id="A0AAN8W992"/>
<keyword evidence="4" id="KW-0804">Transcription</keyword>
<reference evidence="8 9" key="1">
    <citation type="submission" date="2023-12" db="EMBL/GenBank/DDBJ databases">
        <title>A high-quality genome assembly for Dillenia turbinata (Dilleniales).</title>
        <authorList>
            <person name="Chanderbali A."/>
        </authorList>
    </citation>
    <scope>NUCLEOTIDE SEQUENCE [LARGE SCALE GENOMIC DNA]</scope>
    <source>
        <strain evidence="8">LSX21</strain>
        <tissue evidence="8">Leaf</tissue>
    </source>
</reference>
<feature type="region of interest" description="Disordered" evidence="6">
    <location>
        <begin position="192"/>
        <end position="220"/>
    </location>
</feature>
<evidence type="ECO:0000259" key="7">
    <source>
        <dbReference type="PROSITE" id="PS50811"/>
    </source>
</evidence>
<keyword evidence="2" id="KW-0805">Transcription regulation</keyword>
<dbReference type="PANTHER" id="PTHR31429:SF3">
    <property type="entry name" value="WRKY TRANSCRIPTION FACTOR 40-RELATED"/>
    <property type="match status" value="1"/>
</dbReference>
<proteinExistence type="predicted"/>
<keyword evidence="3" id="KW-0238">DNA-binding</keyword>
<dbReference type="InterPro" id="IPR036576">
    <property type="entry name" value="WRKY_dom_sf"/>
</dbReference>
<keyword evidence="5" id="KW-0539">Nucleus</keyword>
<dbReference type="Proteomes" id="UP001370490">
    <property type="component" value="Unassembled WGS sequence"/>
</dbReference>
<evidence type="ECO:0000256" key="4">
    <source>
        <dbReference type="ARBA" id="ARBA00023163"/>
    </source>
</evidence>
<dbReference type="Pfam" id="PF03106">
    <property type="entry name" value="WRKY"/>
    <property type="match status" value="1"/>
</dbReference>
<dbReference type="InterPro" id="IPR003657">
    <property type="entry name" value="WRKY_dom"/>
</dbReference>
<evidence type="ECO:0000256" key="1">
    <source>
        <dbReference type="ARBA" id="ARBA00004123"/>
    </source>
</evidence>
<evidence type="ECO:0000256" key="2">
    <source>
        <dbReference type="ARBA" id="ARBA00023015"/>
    </source>
</evidence>
<keyword evidence="9" id="KW-1185">Reference proteome</keyword>
<comment type="caution">
    <text evidence="8">The sequence shown here is derived from an EMBL/GenBank/DDBJ whole genome shotgun (WGS) entry which is preliminary data.</text>
</comment>
<evidence type="ECO:0000256" key="5">
    <source>
        <dbReference type="ARBA" id="ARBA00023242"/>
    </source>
</evidence>
<dbReference type="PROSITE" id="PS50811">
    <property type="entry name" value="WRKY"/>
    <property type="match status" value="1"/>
</dbReference>
<accession>A0AAN8W992</accession>
<dbReference type="EMBL" id="JBAMMX010000004">
    <property type="protein sequence ID" value="KAK6942283.1"/>
    <property type="molecule type" value="Genomic_DNA"/>
</dbReference>
<comment type="subcellular location">
    <subcellularLocation>
        <location evidence="1">Nucleus</location>
    </subcellularLocation>
</comment>
<gene>
    <name evidence="8" type="ORF">RJ641_027660</name>
</gene>
<dbReference type="Gene3D" id="2.20.25.80">
    <property type="entry name" value="WRKY domain"/>
    <property type="match status" value="1"/>
</dbReference>
<dbReference type="SUPFAM" id="SSF118290">
    <property type="entry name" value="WRKY DNA-binding domain"/>
    <property type="match status" value="1"/>
</dbReference>
<name>A0AAN8W992_9MAGN</name>
<dbReference type="SMART" id="SM00774">
    <property type="entry name" value="WRKY"/>
    <property type="match status" value="1"/>
</dbReference>
<sequence>MAGSDSNFEENSSPLDLNAHPHLPSNESDLAAELIRVKMENKKLKGMLSMTLDRCSNLKNNVFEELRKNNLRREREAESNPLRNSSPVWEEGECSCTVHHCCKKLRQITYKPHVTRVHVKTKDSDPNLMVKDGFQWRKYGQKVTRDNPSPRAYFKCSFAPTCPVKKKVQRSAEDESILVVIYDGKHNHPPPFGASNVALGSIPDSEASSPSQPTTQSLGSFQQLLVEQLASLLAKDPSFTSQLGTGP</sequence>
<dbReference type="GO" id="GO:0043565">
    <property type="term" value="F:sequence-specific DNA binding"/>
    <property type="evidence" value="ECO:0007669"/>
    <property type="project" value="InterPro"/>
</dbReference>
<dbReference type="GO" id="GO:0005634">
    <property type="term" value="C:nucleus"/>
    <property type="evidence" value="ECO:0007669"/>
    <property type="project" value="UniProtKB-SubCell"/>
</dbReference>
<dbReference type="GO" id="GO:0003700">
    <property type="term" value="F:DNA-binding transcription factor activity"/>
    <property type="evidence" value="ECO:0007669"/>
    <property type="project" value="InterPro"/>
</dbReference>
<feature type="domain" description="WRKY" evidence="7">
    <location>
        <begin position="125"/>
        <end position="191"/>
    </location>
</feature>
<dbReference type="PANTHER" id="PTHR31429">
    <property type="entry name" value="WRKY TRANSCRIPTION FACTOR 36-RELATED"/>
    <property type="match status" value="1"/>
</dbReference>
<feature type="region of interest" description="Disordered" evidence="6">
    <location>
        <begin position="1"/>
        <end position="24"/>
    </location>
</feature>
<evidence type="ECO:0000256" key="6">
    <source>
        <dbReference type="SAM" id="MobiDB-lite"/>
    </source>
</evidence>
<feature type="compositionally biased region" description="Polar residues" evidence="6">
    <location>
        <begin position="1"/>
        <end position="15"/>
    </location>
</feature>
<organism evidence="8 9">
    <name type="scientific">Dillenia turbinata</name>
    <dbReference type="NCBI Taxonomy" id="194707"/>
    <lineage>
        <taxon>Eukaryota</taxon>
        <taxon>Viridiplantae</taxon>
        <taxon>Streptophyta</taxon>
        <taxon>Embryophyta</taxon>
        <taxon>Tracheophyta</taxon>
        <taxon>Spermatophyta</taxon>
        <taxon>Magnoliopsida</taxon>
        <taxon>eudicotyledons</taxon>
        <taxon>Gunneridae</taxon>
        <taxon>Pentapetalae</taxon>
        <taxon>Dilleniales</taxon>
        <taxon>Dilleniaceae</taxon>
        <taxon>Dillenia</taxon>
    </lineage>
</organism>
<feature type="compositionally biased region" description="Polar residues" evidence="6">
    <location>
        <begin position="206"/>
        <end position="220"/>
    </location>
</feature>
<evidence type="ECO:0000313" key="8">
    <source>
        <dbReference type="EMBL" id="KAK6942283.1"/>
    </source>
</evidence>
<protein>
    <submittedName>
        <fullName evidence="8">WRKY domain</fullName>
    </submittedName>
</protein>